<dbReference type="InParanoid" id="A0A7R8UZH1"/>
<accession>A0A7R8UZH1</accession>
<dbReference type="PRINTS" id="PR01169">
    <property type="entry name" value="CERATITISADH"/>
</dbReference>
<dbReference type="InterPro" id="IPR020904">
    <property type="entry name" value="Sc_DH/Rdtase_CS"/>
</dbReference>
<dbReference type="Gene3D" id="3.40.50.720">
    <property type="entry name" value="NAD(P)-binding Rossmann-like Domain"/>
    <property type="match status" value="1"/>
</dbReference>
<name>A0A7R8UZH1_HERIL</name>
<dbReference type="InterPro" id="IPR036291">
    <property type="entry name" value="NAD(P)-bd_dom_sf"/>
</dbReference>
<dbReference type="Pfam" id="PF00106">
    <property type="entry name" value="adh_short"/>
    <property type="match status" value="1"/>
</dbReference>
<evidence type="ECO:0000313" key="5">
    <source>
        <dbReference type="Proteomes" id="UP000594454"/>
    </source>
</evidence>
<comment type="similarity">
    <text evidence="1 3">Belongs to the short-chain dehydrogenases/reductases (SDR) family.</text>
</comment>
<keyword evidence="2" id="KW-0560">Oxidoreductase</keyword>
<proteinExistence type="inferred from homology"/>
<dbReference type="PRINTS" id="PR00080">
    <property type="entry name" value="SDRFAMILY"/>
</dbReference>
<dbReference type="EMBL" id="LR899012">
    <property type="protein sequence ID" value="CAD7088794.1"/>
    <property type="molecule type" value="Genomic_DNA"/>
</dbReference>
<evidence type="ECO:0000256" key="2">
    <source>
        <dbReference type="ARBA" id="ARBA00023002"/>
    </source>
</evidence>
<dbReference type="GO" id="GO:0005737">
    <property type="term" value="C:cytoplasm"/>
    <property type="evidence" value="ECO:0007669"/>
    <property type="project" value="TreeGrafter"/>
</dbReference>
<dbReference type="PRINTS" id="PR01167">
    <property type="entry name" value="INSADHFAMILY"/>
</dbReference>
<evidence type="ECO:0000256" key="1">
    <source>
        <dbReference type="ARBA" id="ARBA00006484"/>
    </source>
</evidence>
<organism evidence="4 5">
    <name type="scientific">Hermetia illucens</name>
    <name type="common">Black soldier fly</name>
    <dbReference type="NCBI Taxonomy" id="343691"/>
    <lineage>
        <taxon>Eukaryota</taxon>
        <taxon>Metazoa</taxon>
        <taxon>Ecdysozoa</taxon>
        <taxon>Arthropoda</taxon>
        <taxon>Hexapoda</taxon>
        <taxon>Insecta</taxon>
        <taxon>Pterygota</taxon>
        <taxon>Neoptera</taxon>
        <taxon>Endopterygota</taxon>
        <taxon>Diptera</taxon>
        <taxon>Brachycera</taxon>
        <taxon>Stratiomyomorpha</taxon>
        <taxon>Stratiomyidae</taxon>
        <taxon>Hermetiinae</taxon>
        <taxon>Hermetia</taxon>
    </lineage>
</organism>
<evidence type="ECO:0000313" key="4">
    <source>
        <dbReference type="EMBL" id="CAD7088794.1"/>
    </source>
</evidence>
<dbReference type="InterPro" id="IPR002347">
    <property type="entry name" value="SDR_fam"/>
</dbReference>
<keyword evidence="5" id="KW-1185">Reference proteome</keyword>
<dbReference type="InterPro" id="IPR002426">
    <property type="entry name" value="ADH_Ceratitis-type"/>
</dbReference>
<dbReference type="GO" id="GO:0004022">
    <property type="term" value="F:alcohol dehydrogenase (NAD+) activity"/>
    <property type="evidence" value="ECO:0007669"/>
    <property type="project" value="InterPro"/>
</dbReference>
<dbReference type="OrthoDB" id="417891at2759"/>
<evidence type="ECO:0000256" key="3">
    <source>
        <dbReference type="RuleBase" id="RU000363"/>
    </source>
</evidence>
<dbReference type="Proteomes" id="UP000594454">
    <property type="component" value="Chromosome 4"/>
</dbReference>
<dbReference type="PANTHER" id="PTHR44229:SF8">
    <property type="entry name" value="ALCOHOL DEHYDROGENASE-RELATED"/>
    <property type="match status" value="1"/>
</dbReference>
<gene>
    <name evidence="4" type="ORF">HERILL_LOCUS11388</name>
</gene>
<dbReference type="PANTHER" id="PTHR44229">
    <property type="entry name" value="15-HYDROXYPROSTAGLANDIN DEHYDROGENASE [NAD(+)]"/>
    <property type="match status" value="1"/>
</dbReference>
<dbReference type="FunCoup" id="A0A7R8UZH1">
    <property type="interactions" value="76"/>
</dbReference>
<dbReference type="AlphaFoldDB" id="A0A7R8UZH1"/>
<dbReference type="PROSITE" id="PS00061">
    <property type="entry name" value="ADH_SHORT"/>
    <property type="match status" value="1"/>
</dbReference>
<reference evidence="4 5" key="1">
    <citation type="submission" date="2020-11" db="EMBL/GenBank/DDBJ databases">
        <authorList>
            <person name="Wallbank WR R."/>
            <person name="Pardo Diaz C."/>
            <person name="Kozak K."/>
            <person name="Martin S."/>
            <person name="Jiggins C."/>
            <person name="Moest M."/>
            <person name="Warren A I."/>
            <person name="Generalovic N T."/>
            <person name="Byers J.R.P. K."/>
            <person name="Montejo-Kovacevich G."/>
            <person name="Yen C E."/>
        </authorList>
    </citation>
    <scope>NUCLEOTIDE SEQUENCE [LARGE SCALE GENOMIC DNA]</scope>
</reference>
<evidence type="ECO:0008006" key="6">
    <source>
        <dbReference type="Google" id="ProtNLM"/>
    </source>
</evidence>
<dbReference type="SUPFAM" id="SSF51735">
    <property type="entry name" value="NAD(P)-binding Rossmann-fold domains"/>
    <property type="match status" value="1"/>
</dbReference>
<protein>
    <recommendedName>
        <fullName evidence="6">Alcohol dehydrogenase</fullName>
    </recommendedName>
</protein>
<sequence>MVVDITGLKAAICGGFGGIGQAICKVLLEQGVLCLAVLDLKEDKDSLEAWRKSYPTQKIFFNYIDVAEKSVVEESMRAAKEKMGGLDIFMNSSGILNEINPELCIQVNLLGTIYTSLTAVNLMGKHKGGNGGIVINVTSVLGLEPSHPIAVYTASKHGGIGFTRSISHEFHYNKTGLAFIAVCPGLTNTKLVQNPQNAATFDYVEGEMAKILTAKTQEADICGENIVKAMRTGKTGSIWICDLGTLREIEMPVHWTLQF</sequence>